<evidence type="ECO:0000313" key="3">
    <source>
        <dbReference type="Proteomes" id="UP000019760"/>
    </source>
</evidence>
<dbReference type="OrthoDB" id="5379851at2"/>
<dbReference type="AlphaFoldDB" id="A0A023D5K2"/>
<dbReference type="EMBL" id="BAND01000042">
    <property type="protein sequence ID" value="GAJ29050.1"/>
    <property type="molecule type" value="Genomic_DNA"/>
</dbReference>
<dbReference type="Pfam" id="PF18178">
    <property type="entry name" value="Cap17-like_N"/>
    <property type="match status" value="1"/>
</dbReference>
<name>A0A023D5K2_ACIMT</name>
<evidence type="ECO:0000259" key="1">
    <source>
        <dbReference type="Pfam" id="PF18178"/>
    </source>
</evidence>
<sequence>MARSPLYGRRIHISGSVVNDLTLAPTADVEAARELIALLVKELVKRGANFAIPVDAEPKRDVDGLPVCFDWLVWKTVKDSLIHRPQNVPGPFIVAVQHHKTEEQIPEEYLDLWDELRASQLIKIESAAYWNMNSKRMEAQARFGDVLIALGGDEGVLYLANLYHDADKPIVPLNVPIGAETKGARRLYAFGLASAQTRRLFQIADDGDAHDWINRIGFPKRQSIPDRVSAVIDLLESLDRPKAFAVRLLNPDHEDYASVQDFFGVVAKPVLEDELGYRLIVIDGRQTYDHARIDQEIFAKLHRSSVVLADITGARPNCFLELGYALGRGLPTMVTAREGANLPFDIATFAGHHWKTAGGVDERRRAFREHWNAIRNRPTLVPTEPLIS</sequence>
<dbReference type="InterPro" id="IPR041327">
    <property type="entry name" value="Cap17-like_N"/>
</dbReference>
<keyword evidence="3" id="KW-1185">Reference proteome</keyword>
<reference evidence="3" key="1">
    <citation type="journal article" date="2014" name="FEMS Microbiol. Lett.">
        <title>Draft Genomic DNA Sequence of the Facultatively Methylotrophic Bacterium Acidomonas methanolica type strain MB58.</title>
        <authorList>
            <person name="Higashiura N."/>
            <person name="Hadano H."/>
            <person name="Hirakawa H."/>
            <person name="Matsutani M."/>
            <person name="Takabe S."/>
            <person name="Matsushita K."/>
            <person name="Azuma Y."/>
        </authorList>
    </citation>
    <scope>NUCLEOTIDE SEQUENCE [LARGE SCALE GENOMIC DNA]</scope>
    <source>
        <strain evidence="3">MB58</strain>
    </source>
</reference>
<gene>
    <name evidence="2" type="ORF">Amme_042_006</name>
</gene>
<proteinExistence type="predicted"/>
<reference evidence="2 3" key="2">
    <citation type="journal article" date="2014" name="FEMS Microbiol. Lett.">
        <title>Draft genomic DNA sequence of the facultatively methylotrophic bacterium Acidomonas methanolica type strain MB58.</title>
        <authorList>
            <person name="Higashiura N."/>
            <person name="Hadano H."/>
            <person name="Hirakawa H."/>
            <person name="Matsutani M."/>
            <person name="Takabe S."/>
            <person name="Matsushita K."/>
            <person name="Azuma Y."/>
        </authorList>
    </citation>
    <scope>NUCLEOTIDE SEQUENCE [LARGE SCALE GENOMIC DNA]</scope>
    <source>
        <strain evidence="2 3">MB58</strain>
    </source>
</reference>
<dbReference type="Proteomes" id="UP000019760">
    <property type="component" value="Unassembled WGS sequence"/>
</dbReference>
<accession>A0A023D5K2</accession>
<evidence type="ECO:0000313" key="2">
    <source>
        <dbReference type="EMBL" id="GAJ29050.1"/>
    </source>
</evidence>
<organism evidence="2 3">
    <name type="scientific">Acidomonas methanolica NBRC 104435</name>
    <dbReference type="NCBI Taxonomy" id="1231351"/>
    <lineage>
        <taxon>Bacteria</taxon>
        <taxon>Pseudomonadati</taxon>
        <taxon>Pseudomonadota</taxon>
        <taxon>Alphaproteobacteria</taxon>
        <taxon>Acetobacterales</taxon>
        <taxon>Acetobacteraceae</taxon>
        <taxon>Acidomonas</taxon>
    </lineage>
</organism>
<comment type="caution">
    <text evidence="2">The sequence shown here is derived from an EMBL/GenBank/DDBJ whole genome shotgun (WGS) entry which is preliminary data.</text>
</comment>
<protein>
    <recommendedName>
        <fullName evidence="1">ATP nucleosidase Cap17-like N-terminal domain-containing protein</fullName>
    </recommendedName>
</protein>
<feature type="domain" description="ATP nucleosidase Cap17-like N-terminal" evidence="1">
    <location>
        <begin position="6"/>
        <end position="235"/>
    </location>
</feature>
<dbReference type="RefSeq" id="WP_042058387.1">
    <property type="nucleotide sequence ID" value="NZ_BAND01000042.1"/>
</dbReference>